<protein>
    <submittedName>
        <fullName evidence="1">Uncharacterized protein</fullName>
    </submittedName>
</protein>
<accession>A0A8J8PB44</accession>
<dbReference type="Pfam" id="PF22263">
    <property type="entry name" value="DUF6951"/>
    <property type="match status" value="1"/>
</dbReference>
<dbReference type="InterPro" id="IPR054227">
    <property type="entry name" value="DUF6951"/>
</dbReference>
<dbReference type="EMBL" id="LVVT01000014">
    <property type="protein sequence ID" value="TQS82864.1"/>
    <property type="molecule type" value="Genomic_DNA"/>
</dbReference>
<dbReference type="AlphaFoldDB" id="A0A8J8PB44"/>
<dbReference type="RefSeq" id="WP_020449262.1">
    <property type="nucleotide sequence ID" value="NZ_CAYAXV010000005.1"/>
</dbReference>
<dbReference type="OMA" id="KLRKWGT"/>
<comment type="caution">
    <text evidence="1">The sequence shown here is derived from an EMBL/GenBank/DDBJ whole genome shotgun (WGS) entry which is preliminary data.</text>
</comment>
<dbReference type="GeneID" id="41323796"/>
<name>A0A8J8PB44_9ARCH</name>
<evidence type="ECO:0000313" key="1">
    <source>
        <dbReference type="EMBL" id="TQS82864.1"/>
    </source>
</evidence>
<gene>
    <name evidence="1" type="ORF">A3207_02645</name>
</gene>
<evidence type="ECO:0000313" key="2">
    <source>
        <dbReference type="Proteomes" id="UP000752814"/>
    </source>
</evidence>
<reference evidence="1" key="1">
    <citation type="submission" date="2016-03" db="EMBL/GenBank/DDBJ databases">
        <authorList>
            <person name="Borrel G."/>
            <person name="Mccann A."/>
            <person name="O'Toole P.W."/>
        </authorList>
    </citation>
    <scope>NUCLEOTIDE SEQUENCE</scope>
    <source>
        <strain evidence="1">183</strain>
    </source>
</reference>
<organism evidence="1 2">
    <name type="scientific">Candidatus Methanomassiliicoccus intestinalis</name>
    <dbReference type="NCBI Taxonomy" id="1406512"/>
    <lineage>
        <taxon>Archaea</taxon>
        <taxon>Methanobacteriati</taxon>
        <taxon>Thermoplasmatota</taxon>
        <taxon>Thermoplasmata</taxon>
        <taxon>Methanomassiliicoccales</taxon>
        <taxon>Methanomassiliicoccaceae</taxon>
        <taxon>Methanomassiliicoccus</taxon>
    </lineage>
</organism>
<proteinExistence type="predicted"/>
<sequence>MSSKVVVDMPICPNHTVIETDLNEDGSVKIHIKSTCSHVRDYAKSLTEVELVDMTSMTDSKIMKLAETSHITPTCLVPVSIYNACWLESGMISKTAAKNSPTSTMTFDME</sequence>
<dbReference type="Proteomes" id="UP000752814">
    <property type="component" value="Unassembled WGS sequence"/>
</dbReference>